<dbReference type="EMBL" id="JAATHJ010000025">
    <property type="protein sequence ID" value="NJP38580.1"/>
    <property type="molecule type" value="Genomic_DNA"/>
</dbReference>
<name>A0A969PS84_9BACI</name>
<keyword evidence="3" id="KW-1185">Reference proteome</keyword>
<sequence length="97" mass="10771">MMKTCSGVVDRIVDGRTAVVLLEEQQRQLDLPLARLPSGVQEGHRLLVDVSETDGSCGRIVIDNEATKASRAAAAEAREPLLQGKERSRFKRTRRRT</sequence>
<accession>A0A969PS84</accession>
<protein>
    <submittedName>
        <fullName evidence="2">DUF3006 domain-containing protein</fullName>
    </submittedName>
</protein>
<comment type="caution">
    <text evidence="2">The sequence shown here is derived from an EMBL/GenBank/DDBJ whole genome shotgun (WGS) entry which is preliminary data.</text>
</comment>
<feature type="compositionally biased region" description="Basic and acidic residues" evidence="1">
    <location>
        <begin position="76"/>
        <end position="87"/>
    </location>
</feature>
<organism evidence="2 3">
    <name type="scientific">Alkalicoccus luteus</name>
    <dbReference type="NCBI Taxonomy" id="1237094"/>
    <lineage>
        <taxon>Bacteria</taxon>
        <taxon>Bacillati</taxon>
        <taxon>Bacillota</taxon>
        <taxon>Bacilli</taxon>
        <taxon>Bacillales</taxon>
        <taxon>Bacillaceae</taxon>
        <taxon>Alkalicoccus</taxon>
    </lineage>
</organism>
<evidence type="ECO:0000313" key="2">
    <source>
        <dbReference type="EMBL" id="NJP38580.1"/>
    </source>
</evidence>
<gene>
    <name evidence="2" type="ORF">HCN83_13435</name>
</gene>
<dbReference type="AlphaFoldDB" id="A0A969PS84"/>
<evidence type="ECO:0000313" key="3">
    <source>
        <dbReference type="Proteomes" id="UP000752012"/>
    </source>
</evidence>
<feature type="compositionally biased region" description="Basic residues" evidence="1">
    <location>
        <begin position="88"/>
        <end position="97"/>
    </location>
</feature>
<feature type="region of interest" description="Disordered" evidence="1">
    <location>
        <begin position="71"/>
        <end position="97"/>
    </location>
</feature>
<dbReference type="Pfam" id="PF11213">
    <property type="entry name" value="DUF3006"/>
    <property type="match status" value="1"/>
</dbReference>
<evidence type="ECO:0000256" key="1">
    <source>
        <dbReference type="SAM" id="MobiDB-lite"/>
    </source>
</evidence>
<proteinExistence type="predicted"/>
<reference evidence="2 3" key="1">
    <citation type="submission" date="2020-03" db="EMBL/GenBank/DDBJ databases">
        <title>Assessment of the enzymatic potential of alkaline-tolerant lipase obtained from Bacillus luteus H11 (technogenic soil) for the bioremediation of saline soils contaminated with petroleum substances.</title>
        <authorList>
            <person name="Kalwasinska A."/>
        </authorList>
    </citation>
    <scope>NUCLEOTIDE SEQUENCE [LARGE SCALE GENOMIC DNA]</scope>
    <source>
        <strain evidence="2 3">H11</strain>
    </source>
</reference>
<dbReference type="Proteomes" id="UP000752012">
    <property type="component" value="Unassembled WGS sequence"/>
</dbReference>
<dbReference type="RefSeq" id="WP_168008210.1">
    <property type="nucleotide sequence ID" value="NZ_JAATHJ010000025.1"/>
</dbReference>
<dbReference type="InterPro" id="IPR021377">
    <property type="entry name" value="DUF3006"/>
</dbReference>